<sequence>MLCCATKPKQDDSGISVGGDLEDLEENGPTPEKLKQSAIFMAVVKTLHNPHYRENAPKTG</sequence>
<dbReference type="CTD" id="20323709"/>
<dbReference type="Proteomes" id="UP000054324">
    <property type="component" value="Unassembled WGS sequence"/>
</dbReference>
<protein>
    <submittedName>
        <fullName evidence="2">Uncharacterized protein</fullName>
    </submittedName>
</protein>
<keyword evidence="3" id="KW-1185">Reference proteome</keyword>
<dbReference type="RefSeq" id="XP_009173906.1">
    <property type="nucleotide sequence ID" value="XM_009175642.1"/>
</dbReference>
<dbReference type="AlphaFoldDB" id="A0A074Z5J0"/>
<name>A0A074Z5J0_OPIVI</name>
<feature type="region of interest" description="Disordered" evidence="1">
    <location>
        <begin position="1"/>
        <end position="32"/>
    </location>
</feature>
<organism evidence="2 3">
    <name type="scientific">Opisthorchis viverrini</name>
    <name type="common">Southeast Asian liver fluke</name>
    <dbReference type="NCBI Taxonomy" id="6198"/>
    <lineage>
        <taxon>Eukaryota</taxon>
        <taxon>Metazoa</taxon>
        <taxon>Spiralia</taxon>
        <taxon>Lophotrochozoa</taxon>
        <taxon>Platyhelminthes</taxon>
        <taxon>Trematoda</taxon>
        <taxon>Digenea</taxon>
        <taxon>Opisthorchiida</taxon>
        <taxon>Opisthorchiata</taxon>
        <taxon>Opisthorchiidae</taxon>
        <taxon>Opisthorchis</taxon>
    </lineage>
</organism>
<evidence type="ECO:0000256" key="1">
    <source>
        <dbReference type="SAM" id="MobiDB-lite"/>
    </source>
</evidence>
<evidence type="ECO:0000313" key="3">
    <source>
        <dbReference type="Proteomes" id="UP000054324"/>
    </source>
</evidence>
<gene>
    <name evidence="2" type="ORF">T265_09540</name>
</gene>
<proteinExistence type="predicted"/>
<dbReference type="EMBL" id="KL596904">
    <property type="protein sequence ID" value="KER22343.1"/>
    <property type="molecule type" value="Genomic_DNA"/>
</dbReference>
<accession>A0A074Z5J0</accession>
<dbReference type="GeneID" id="20323709"/>
<evidence type="ECO:0000313" key="2">
    <source>
        <dbReference type="EMBL" id="KER22343.1"/>
    </source>
</evidence>
<reference evidence="2 3" key="1">
    <citation type="submission" date="2013-11" db="EMBL/GenBank/DDBJ databases">
        <title>Opisthorchis viverrini - life in the bile duct.</title>
        <authorList>
            <person name="Young N.D."/>
            <person name="Nagarajan N."/>
            <person name="Lin S.J."/>
            <person name="Korhonen P.K."/>
            <person name="Jex A.R."/>
            <person name="Hall R.S."/>
            <person name="Safavi-Hemami H."/>
            <person name="Kaewkong W."/>
            <person name="Bertrand D."/>
            <person name="Gao S."/>
            <person name="Seet Q."/>
            <person name="Wongkham S."/>
            <person name="Teh B.T."/>
            <person name="Wongkham C."/>
            <person name="Intapan P.M."/>
            <person name="Maleewong W."/>
            <person name="Yang X."/>
            <person name="Hu M."/>
            <person name="Wang Z."/>
            <person name="Hofmann A."/>
            <person name="Sternberg P.W."/>
            <person name="Tan P."/>
            <person name="Wang J."/>
            <person name="Gasser R.B."/>
        </authorList>
    </citation>
    <scope>NUCLEOTIDE SEQUENCE [LARGE SCALE GENOMIC DNA]</scope>
</reference>
<dbReference type="KEGG" id="ovi:T265_09540"/>